<dbReference type="InterPro" id="IPR000847">
    <property type="entry name" value="LysR_HTH_N"/>
</dbReference>
<keyword evidence="2" id="KW-0805">Transcription regulation</keyword>
<dbReference type="GO" id="GO:0032993">
    <property type="term" value="C:protein-DNA complex"/>
    <property type="evidence" value="ECO:0007669"/>
    <property type="project" value="TreeGrafter"/>
</dbReference>
<evidence type="ECO:0000313" key="6">
    <source>
        <dbReference type="EMBL" id="HIU28614.1"/>
    </source>
</evidence>
<dbReference type="InterPro" id="IPR036388">
    <property type="entry name" value="WH-like_DNA-bd_sf"/>
</dbReference>
<reference evidence="6" key="2">
    <citation type="journal article" date="2021" name="PeerJ">
        <title>Extensive microbial diversity within the chicken gut microbiome revealed by metagenomics and culture.</title>
        <authorList>
            <person name="Gilroy R."/>
            <person name="Ravi A."/>
            <person name="Getino M."/>
            <person name="Pursley I."/>
            <person name="Horton D.L."/>
            <person name="Alikhan N.F."/>
            <person name="Baker D."/>
            <person name="Gharbi K."/>
            <person name="Hall N."/>
            <person name="Watson M."/>
            <person name="Adriaenssens E.M."/>
            <person name="Foster-Nyarko E."/>
            <person name="Jarju S."/>
            <person name="Secka A."/>
            <person name="Antonio M."/>
            <person name="Oren A."/>
            <person name="Chaudhuri R.R."/>
            <person name="La Ragione R."/>
            <person name="Hildebrand F."/>
            <person name="Pallen M.J."/>
        </authorList>
    </citation>
    <scope>NUCLEOTIDE SEQUENCE</scope>
    <source>
        <strain evidence="6">11300</strain>
    </source>
</reference>
<reference evidence="6" key="1">
    <citation type="submission" date="2020-10" db="EMBL/GenBank/DDBJ databases">
        <authorList>
            <person name="Gilroy R."/>
        </authorList>
    </citation>
    <scope>NUCLEOTIDE SEQUENCE</scope>
    <source>
        <strain evidence="6">11300</strain>
    </source>
</reference>
<dbReference type="Proteomes" id="UP000824091">
    <property type="component" value="Unassembled WGS sequence"/>
</dbReference>
<dbReference type="Gene3D" id="3.40.190.10">
    <property type="entry name" value="Periplasmic binding protein-like II"/>
    <property type="match status" value="2"/>
</dbReference>
<dbReference type="PROSITE" id="PS50931">
    <property type="entry name" value="HTH_LYSR"/>
    <property type="match status" value="1"/>
</dbReference>
<dbReference type="GO" id="GO:0003677">
    <property type="term" value="F:DNA binding"/>
    <property type="evidence" value="ECO:0007669"/>
    <property type="project" value="UniProtKB-KW"/>
</dbReference>
<dbReference type="Pfam" id="PF03466">
    <property type="entry name" value="LysR_substrate"/>
    <property type="match status" value="1"/>
</dbReference>
<evidence type="ECO:0000313" key="7">
    <source>
        <dbReference type="Proteomes" id="UP000824091"/>
    </source>
</evidence>
<keyword evidence="3" id="KW-0238">DNA-binding</keyword>
<dbReference type="PRINTS" id="PR00039">
    <property type="entry name" value="HTHLYSR"/>
</dbReference>
<gene>
    <name evidence="6" type="ORF">IAD16_09610</name>
</gene>
<comment type="similarity">
    <text evidence="1">Belongs to the LysR transcriptional regulatory family.</text>
</comment>
<name>A0A9D1L869_9FIRM</name>
<evidence type="ECO:0000256" key="1">
    <source>
        <dbReference type="ARBA" id="ARBA00009437"/>
    </source>
</evidence>
<protein>
    <submittedName>
        <fullName evidence="6">LysR family transcriptional regulator</fullName>
    </submittedName>
</protein>
<accession>A0A9D1L869</accession>
<dbReference type="InterPro" id="IPR005119">
    <property type="entry name" value="LysR_subst-bd"/>
</dbReference>
<sequence length="295" mass="32707">MNISQLECFLSVADHLSFAKAAEELSISQPAASHQIQSLENELGGKLFHRTTRTVTLTEAGREFLDDARRMVAIARTAVQRFENPEERERMPLNMGCPSGLMSGLICEGLAKLRDAYENLNPAILTVSGPLITTRTEEGAIDGGLWFEDLSYKKGALRYREICRSNIICAFDRKTFPKICVSGGEIKEKDAGALPLILCCGDESVPEILRIQERIAGDKSPSELFFCDSIEGTVEMARAGFGAAIIPEIFVKDDDKLEKYKISGHEPLSVGLYYRAEEGNEPLRQMAKILKELSR</sequence>
<dbReference type="Gene3D" id="1.10.10.10">
    <property type="entry name" value="Winged helix-like DNA-binding domain superfamily/Winged helix DNA-binding domain"/>
    <property type="match status" value="1"/>
</dbReference>
<dbReference type="PANTHER" id="PTHR30346:SF28">
    <property type="entry name" value="HTH-TYPE TRANSCRIPTIONAL REGULATOR CYNR"/>
    <property type="match status" value="1"/>
</dbReference>
<dbReference type="PANTHER" id="PTHR30346">
    <property type="entry name" value="TRANSCRIPTIONAL DUAL REGULATOR HCAR-RELATED"/>
    <property type="match status" value="1"/>
</dbReference>
<dbReference type="AlphaFoldDB" id="A0A9D1L869"/>
<keyword evidence="4" id="KW-0804">Transcription</keyword>
<evidence type="ECO:0000259" key="5">
    <source>
        <dbReference type="PROSITE" id="PS50931"/>
    </source>
</evidence>
<evidence type="ECO:0000256" key="4">
    <source>
        <dbReference type="ARBA" id="ARBA00023163"/>
    </source>
</evidence>
<feature type="domain" description="HTH lysR-type" evidence="5">
    <location>
        <begin position="1"/>
        <end position="58"/>
    </location>
</feature>
<dbReference type="SUPFAM" id="SSF53850">
    <property type="entry name" value="Periplasmic binding protein-like II"/>
    <property type="match status" value="1"/>
</dbReference>
<proteinExistence type="inferred from homology"/>
<dbReference type="SUPFAM" id="SSF46785">
    <property type="entry name" value="Winged helix' DNA-binding domain"/>
    <property type="match status" value="1"/>
</dbReference>
<dbReference type="FunFam" id="1.10.10.10:FF:000001">
    <property type="entry name" value="LysR family transcriptional regulator"/>
    <property type="match status" value="1"/>
</dbReference>
<evidence type="ECO:0000256" key="3">
    <source>
        <dbReference type="ARBA" id="ARBA00023125"/>
    </source>
</evidence>
<organism evidence="6 7">
    <name type="scientific">Candidatus Fimisoma avicola</name>
    <dbReference type="NCBI Taxonomy" id="2840826"/>
    <lineage>
        <taxon>Bacteria</taxon>
        <taxon>Bacillati</taxon>
        <taxon>Bacillota</taxon>
        <taxon>Clostridia</taxon>
        <taxon>Eubacteriales</taxon>
        <taxon>Candidatus Fimisoma</taxon>
    </lineage>
</organism>
<dbReference type="EMBL" id="DVMO01000150">
    <property type="protein sequence ID" value="HIU28614.1"/>
    <property type="molecule type" value="Genomic_DNA"/>
</dbReference>
<dbReference type="InterPro" id="IPR036390">
    <property type="entry name" value="WH_DNA-bd_sf"/>
</dbReference>
<dbReference type="GO" id="GO:0003700">
    <property type="term" value="F:DNA-binding transcription factor activity"/>
    <property type="evidence" value="ECO:0007669"/>
    <property type="project" value="InterPro"/>
</dbReference>
<dbReference type="Pfam" id="PF00126">
    <property type="entry name" value="HTH_1"/>
    <property type="match status" value="1"/>
</dbReference>
<evidence type="ECO:0000256" key="2">
    <source>
        <dbReference type="ARBA" id="ARBA00023015"/>
    </source>
</evidence>
<comment type="caution">
    <text evidence="6">The sequence shown here is derived from an EMBL/GenBank/DDBJ whole genome shotgun (WGS) entry which is preliminary data.</text>
</comment>